<geneLocation type="plasmid" evidence="2">
    <name>pJB37</name>
</geneLocation>
<reference evidence="3" key="2">
    <citation type="submission" date="2020-01" db="EMBL/GenBank/DDBJ databases">
        <title>Bacteria Cultured from War Wounds Associated with the Conflict in Eastern Ukraine.</title>
        <authorList>
            <person name="Snesrud E."/>
            <person name="Galac M.R."/>
            <person name="Mc Gann P."/>
            <person name="Valentine K."/>
            <person name="Viacheslav K."/>
        </authorList>
    </citation>
    <scope>NUCLEOTIDE SEQUENCE</scope>
    <source>
        <strain evidence="3">VNMU148</strain>
    </source>
</reference>
<name>A0A1V0M681_PSEAI</name>
<keyword evidence="2" id="KW-0614">Plasmid</keyword>
<evidence type="ECO:0000313" key="3">
    <source>
        <dbReference type="EMBL" id="MZZ16055.1"/>
    </source>
</evidence>
<keyword evidence="1" id="KW-1133">Transmembrane helix</keyword>
<gene>
    <name evidence="3" type="ORF">GUL26_27700</name>
</gene>
<dbReference type="RefSeq" id="WP_021018461.1">
    <property type="nucleotide sequence ID" value="NZ_BSAO01000004.1"/>
</dbReference>
<dbReference type="EMBL" id="KY494864">
    <property type="protein sequence ID" value="ARD70408.1"/>
    <property type="molecule type" value="Genomic_DNA"/>
</dbReference>
<dbReference type="AlphaFoldDB" id="A0A1V0M681"/>
<organism evidence="2">
    <name type="scientific">Pseudomonas aeruginosa</name>
    <dbReference type="NCBI Taxonomy" id="287"/>
    <lineage>
        <taxon>Bacteria</taxon>
        <taxon>Pseudomonadati</taxon>
        <taxon>Pseudomonadota</taxon>
        <taxon>Gammaproteobacteria</taxon>
        <taxon>Pseudomonadales</taxon>
        <taxon>Pseudomonadaceae</taxon>
        <taxon>Pseudomonas</taxon>
    </lineage>
</organism>
<keyword evidence="1" id="KW-0812">Transmembrane</keyword>
<proteinExistence type="predicted"/>
<evidence type="ECO:0000313" key="2">
    <source>
        <dbReference type="EMBL" id="ARD70408.1"/>
    </source>
</evidence>
<evidence type="ECO:0000256" key="1">
    <source>
        <dbReference type="SAM" id="Phobius"/>
    </source>
</evidence>
<dbReference type="Proteomes" id="UP000644192">
    <property type="component" value="Unassembled WGS sequence"/>
</dbReference>
<feature type="transmembrane region" description="Helical" evidence="1">
    <location>
        <begin position="34"/>
        <end position="52"/>
    </location>
</feature>
<protein>
    <submittedName>
        <fullName evidence="2">Uncharacterized protein</fullName>
    </submittedName>
</protein>
<dbReference type="GeneID" id="42592191"/>
<accession>A0A1V0M681</accession>
<sequence>MLLPIALFASLICAALAMTWLAHTLPVAFATEIQGVAAILALLALALLITACRPNRYLQ</sequence>
<keyword evidence="1" id="KW-0472">Membrane</keyword>
<reference evidence="2" key="1">
    <citation type="submission" date="2017-01" db="EMBL/GenBank/DDBJ databases">
        <title>Complete nucleotide sequence of an IncP-2 blaVIM-2-harboring megaplasmid from Pseudomonas aeruginosa.</title>
        <authorList>
            <person name="Botelho J."/>
            <person name="Grosso F."/>
            <person name="Mabrouk A."/>
            <person name="Peixe L."/>
        </authorList>
    </citation>
    <scope>NUCLEOTIDE SEQUENCE</scope>
    <source>
        <strain evidence="2">FFUP_PS_37</strain>
        <plasmid evidence="2">pJB37</plasmid>
    </source>
</reference>
<dbReference type="EMBL" id="WXZT01000024">
    <property type="protein sequence ID" value="MZZ16055.1"/>
    <property type="molecule type" value="Genomic_DNA"/>
</dbReference>